<dbReference type="EMBL" id="CAACVR010000007">
    <property type="protein sequence ID" value="VEU20822.1"/>
    <property type="molecule type" value="Genomic_DNA"/>
</dbReference>
<organism evidence="2 3">
    <name type="scientific">Brettanomyces naardenensis</name>
    <name type="common">Yeast</name>
    <dbReference type="NCBI Taxonomy" id="13370"/>
    <lineage>
        <taxon>Eukaryota</taxon>
        <taxon>Fungi</taxon>
        <taxon>Dikarya</taxon>
        <taxon>Ascomycota</taxon>
        <taxon>Saccharomycotina</taxon>
        <taxon>Pichiomycetes</taxon>
        <taxon>Pichiales</taxon>
        <taxon>Pichiaceae</taxon>
        <taxon>Brettanomyces</taxon>
    </lineage>
</organism>
<feature type="region of interest" description="Disordered" evidence="1">
    <location>
        <begin position="117"/>
        <end position="158"/>
    </location>
</feature>
<keyword evidence="3" id="KW-1185">Reference proteome</keyword>
<evidence type="ECO:0000313" key="3">
    <source>
        <dbReference type="Proteomes" id="UP000290900"/>
    </source>
</evidence>
<dbReference type="InParanoid" id="A0A448YIP4"/>
<gene>
    <name evidence="2" type="ORF">BRENAR_LOCUS1557</name>
</gene>
<evidence type="ECO:0000256" key="1">
    <source>
        <dbReference type="SAM" id="MobiDB-lite"/>
    </source>
</evidence>
<feature type="non-terminal residue" evidence="2">
    <location>
        <position position="176"/>
    </location>
</feature>
<protein>
    <submittedName>
        <fullName evidence="2">DEKNAAC101700</fullName>
    </submittedName>
</protein>
<name>A0A448YIP4_BRENA</name>
<dbReference type="Proteomes" id="UP000290900">
    <property type="component" value="Unassembled WGS sequence"/>
</dbReference>
<reference evidence="2 3" key="1">
    <citation type="submission" date="2018-12" db="EMBL/GenBank/DDBJ databases">
        <authorList>
            <person name="Tiukova I."/>
            <person name="Dainat J."/>
        </authorList>
    </citation>
    <scope>NUCLEOTIDE SEQUENCE [LARGE SCALE GENOMIC DNA]</scope>
</reference>
<accession>A0A448YIP4</accession>
<dbReference type="STRING" id="13370.A0A448YIP4"/>
<dbReference type="OrthoDB" id="1926336at2759"/>
<sequence length="176" mass="18880">MFSRISQLGKNLTDELSRINDEVTSARTIKQGQLSNSAKRIDPELADRIMGVKTPDLETITKPDAMGASTADLSFSTANDESVEKKKIDVNKTTTDEVKHSDTKIDESKTDCLPAVDNSLNGEGKETGEVSKASEAEPTAAGSTLTRIEPSRKGLPQGMVVPGTGVKYSELPNEII</sequence>
<dbReference type="AlphaFoldDB" id="A0A448YIP4"/>
<feature type="compositionally biased region" description="Basic and acidic residues" evidence="1">
    <location>
        <begin position="123"/>
        <end position="135"/>
    </location>
</feature>
<proteinExistence type="predicted"/>
<evidence type="ECO:0000313" key="2">
    <source>
        <dbReference type="EMBL" id="VEU20822.1"/>
    </source>
</evidence>